<keyword evidence="1" id="KW-0808">Transferase</keyword>
<gene>
    <name evidence="4" type="ORF">C884_00459</name>
</gene>
<dbReference type="AlphaFoldDB" id="M2WDB5"/>
<dbReference type="Proteomes" id="UP000009877">
    <property type="component" value="Unassembled WGS sequence"/>
</dbReference>
<sequence length="185" mass="20480">MSPEQPQVVIERAELDDAAALHEIARRTFVHATPEDADPAAIDEFVATSLSEEAFRGHLDAAASRVLIARQERTPIGYALLLLDKALPDDDGLDRSQPLVQGRGLFLSKFYLLPEARGTGASTAMMRECFELGRRIGADFLWLQVNDRNERANAFYERAGLQRVGTATFQLGAQVHSDFLRAARL</sequence>
<reference evidence="4 5" key="1">
    <citation type="journal article" date="2014" name="Genome Announc.">
        <title>Draft Genome Sequence of Kocuria palustris PEL.</title>
        <authorList>
            <person name="Sharma G."/>
            <person name="Khatri I."/>
            <person name="Subramanian S."/>
        </authorList>
    </citation>
    <scope>NUCLEOTIDE SEQUENCE [LARGE SCALE GENOMIC DNA]</scope>
    <source>
        <strain evidence="4 5">PEL</strain>
    </source>
</reference>
<evidence type="ECO:0000259" key="3">
    <source>
        <dbReference type="PROSITE" id="PS51186"/>
    </source>
</evidence>
<dbReference type="Pfam" id="PF00583">
    <property type="entry name" value="Acetyltransf_1"/>
    <property type="match status" value="1"/>
</dbReference>
<dbReference type="InterPro" id="IPR000182">
    <property type="entry name" value="GNAT_dom"/>
</dbReference>
<dbReference type="GO" id="GO:0016747">
    <property type="term" value="F:acyltransferase activity, transferring groups other than amino-acyl groups"/>
    <property type="evidence" value="ECO:0007669"/>
    <property type="project" value="InterPro"/>
</dbReference>
<comment type="caution">
    <text evidence="4">The sequence shown here is derived from an EMBL/GenBank/DDBJ whole genome shotgun (WGS) entry which is preliminary data.</text>
</comment>
<keyword evidence="2" id="KW-0012">Acyltransferase</keyword>
<evidence type="ECO:0000313" key="5">
    <source>
        <dbReference type="Proteomes" id="UP000009877"/>
    </source>
</evidence>
<organism evidence="4 5">
    <name type="scientific">Kocuria palustris PEL</name>
    <dbReference type="NCBI Taxonomy" id="1236550"/>
    <lineage>
        <taxon>Bacteria</taxon>
        <taxon>Bacillati</taxon>
        <taxon>Actinomycetota</taxon>
        <taxon>Actinomycetes</taxon>
        <taxon>Micrococcales</taxon>
        <taxon>Micrococcaceae</taxon>
        <taxon>Kocuria</taxon>
    </lineage>
</organism>
<name>M2WDB5_9MICC</name>
<keyword evidence="5" id="KW-1185">Reference proteome</keyword>
<dbReference type="PROSITE" id="PS51186">
    <property type="entry name" value="GNAT"/>
    <property type="match status" value="1"/>
</dbReference>
<dbReference type="Gene3D" id="3.40.630.30">
    <property type="match status" value="1"/>
</dbReference>
<proteinExistence type="predicted"/>
<accession>M2WDB5</accession>
<dbReference type="InterPro" id="IPR016181">
    <property type="entry name" value="Acyl_CoA_acyltransferase"/>
</dbReference>
<dbReference type="PANTHER" id="PTHR43877">
    <property type="entry name" value="AMINOALKYLPHOSPHONATE N-ACETYLTRANSFERASE-RELATED-RELATED"/>
    <property type="match status" value="1"/>
</dbReference>
<dbReference type="CDD" id="cd04301">
    <property type="entry name" value="NAT_SF"/>
    <property type="match status" value="1"/>
</dbReference>
<dbReference type="SUPFAM" id="SSF55729">
    <property type="entry name" value="Acyl-CoA N-acyltransferases (Nat)"/>
    <property type="match status" value="1"/>
</dbReference>
<evidence type="ECO:0000313" key="4">
    <source>
        <dbReference type="EMBL" id="EME36472.1"/>
    </source>
</evidence>
<dbReference type="EMBL" id="ANHZ02000014">
    <property type="protein sequence ID" value="EME36472.1"/>
    <property type="molecule type" value="Genomic_DNA"/>
</dbReference>
<dbReference type="PANTHER" id="PTHR43877:SF1">
    <property type="entry name" value="ACETYLTRANSFERASE"/>
    <property type="match status" value="1"/>
</dbReference>
<dbReference type="STRING" id="71999.KPaMU14_07025"/>
<evidence type="ECO:0000256" key="1">
    <source>
        <dbReference type="ARBA" id="ARBA00022679"/>
    </source>
</evidence>
<evidence type="ECO:0000256" key="2">
    <source>
        <dbReference type="ARBA" id="ARBA00023315"/>
    </source>
</evidence>
<dbReference type="RefSeq" id="WP_006214880.1">
    <property type="nucleotide sequence ID" value="NZ_ANHZ02000014.1"/>
</dbReference>
<protein>
    <submittedName>
        <fullName evidence="4">GCN5-related N-acetyltransferase</fullName>
    </submittedName>
</protein>
<feature type="domain" description="N-acetyltransferase" evidence="3">
    <location>
        <begin position="8"/>
        <end position="181"/>
    </location>
</feature>
<dbReference type="InterPro" id="IPR050832">
    <property type="entry name" value="Bact_Acetyltransf"/>
</dbReference>